<organism evidence="2 3">
    <name type="scientific">Fusobacterium ulcerans</name>
    <dbReference type="NCBI Taxonomy" id="861"/>
    <lineage>
        <taxon>Bacteria</taxon>
        <taxon>Fusobacteriati</taxon>
        <taxon>Fusobacteriota</taxon>
        <taxon>Fusobacteriia</taxon>
        <taxon>Fusobacteriales</taxon>
        <taxon>Fusobacteriaceae</taxon>
        <taxon>Fusobacterium</taxon>
    </lineage>
</organism>
<feature type="transmembrane region" description="Helical" evidence="1">
    <location>
        <begin position="101"/>
        <end position="123"/>
    </location>
</feature>
<dbReference type="EMBL" id="LS483487">
    <property type="protein sequence ID" value="SQJ02532.1"/>
    <property type="molecule type" value="Genomic_DNA"/>
</dbReference>
<feature type="transmembrane region" description="Helical" evidence="1">
    <location>
        <begin position="39"/>
        <end position="56"/>
    </location>
</feature>
<evidence type="ECO:0000313" key="3">
    <source>
        <dbReference type="Proteomes" id="UP000249008"/>
    </source>
</evidence>
<dbReference type="Proteomes" id="UP000249008">
    <property type="component" value="Chromosome 1"/>
</dbReference>
<accession>A0AAX2J9Z1</accession>
<evidence type="ECO:0000313" key="2">
    <source>
        <dbReference type="EMBL" id="SQJ02532.1"/>
    </source>
</evidence>
<dbReference type="AlphaFoldDB" id="A0AAX2J9Z1"/>
<gene>
    <name evidence="2" type="ORF">NCTC12112_01436</name>
</gene>
<protein>
    <submittedName>
        <fullName evidence="2">Uncharacterized protein</fullName>
    </submittedName>
</protein>
<keyword evidence="1" id="KW-1133">Transmembrane helix</keyword>
<keyword evidence="1" id="KW-0812">Transmembrane</keyword>
<dbReference type="GeneID" id="78455998"/>
<dbReference type="KEGG" id="ful:C4N20_14320"/>
<sequence length="133" mass="15567">MFKKIDMFVFWSGVSFNIIALGLSVLFSVLYGEVDLDKIRNYGNVIFYIIIFLYKLKDKSFKIKYFLGYVIISFITGKSIGFMTKVFSEQGYTNEVKMTEILSFAFVVTFLVCYLEGFLYQIFKKISYKKSLL</sequence>
<feature type="transmembrane region" description="Helical" evidence="1">
    <location>
        <begin position="7"/>
        <end position="27"/>
    </location>
</feature>
<feature type="transmembrane region" description="Helical" evidence="1">
    <location>
        <begin position="63"/>
        <end position="81"/>
    </location>
</feature>
<keyword evidence="1" id="KW-0472">Membrane</keyword>
<dbReference type="RefSeq" id="WP_005977372.1">
    <property type="nucleotide sequence ID" value="NZ_CABKNW010000002.1"/>
</dbReference>
<proteinExistence type="predicted"/>
<evidence type="ECO:0000256" key="1">
    <source>
        <dbReference type="SAM" id="Phobius"/>
    </source>
</evidence>
<name>A0AAX2J9Z1_9FUSO</name>
<reference evidence="2 3" key="1">
    <citation type="submission" date="2018-06" db="EMBL/GenBank/DDBJ databases">
        <authorList>
            <consortium name="Pathogen Informatics"/>
            <person name="Doyle S."/>
        </authorList>
    </citation>
    <scope>NUCLEOTIDE SEQUENCE [LARGE SCALE GENOMIC DNA]</scope>
    <source>
        <strain evidence="2 3">NCTC12112</strain>
    </source>
</reference>